<evidence type="ECO:0000313" key="2">
    <source>
        <dbReference type="EMBL" id="KAK5707671.1"/>
    </source>
</evidence>
<comment type="caution">
    <text evidence="2">The sequence shown here is derived from an EMBL/GenBank/DDBJ whole genome shotgun (WGS) entry which is preliminary data.</text>
</comment>
<dbReference type="PROSITE" id="PS50097">
    <property type="entry name" value="BTB"/>
    <property type="match status" value="1"/>
</dbReference>
<evidence type="ECO:0000259" key="1">
    <source>
        <dbReference type="PROSITE" id="PS50097"/>
    </source>
</evidence>
<dbReference type="Pfam" id="PF00651">
    <property type="entry name" value="BTB"/>
    <property type="match status" value="1"/>
</dbReference>
<sequence length="258" mass="28381">MADAQQLQDKLDAVQPVLDTLKSMFGSPQDADFTITCGDRKWPMNKAIVCAQSPVIKAAMRGDFKEAKDGIYPCKDKEPSVVEAKLHYMYHFDYSEEGSVNGEESTPPSIVFDVQVHMAADYYQVPSLAKLAASKFGKRAQEEWALEGFAQAAALIYEEAGDKDHQLRDTVNSVAAKHAKELIKEDSGAHLRKMADEMPALGSALWQGSLEQYTGEQCKCSSCPWVLDLASVKGISAPCCPRYSRGYSVTVWLANKVS</sequence>
<dbReference type="InterPro" id="IPR000210">
    <property type="entry name" value="BTB/POZ_dom"/>
</dbReference>
<dbReference type="Gene3D" id="3.30.710.10">
    <property type="entry name" value="Potassium Channel Kv1.1, Chain A"/>
    <property type="match status" value="1"/>
</dbReference>
<dbReference type="InterPro" id="IPR011333">
    <property type="entry name" value="SKP1/BTB/POZ_sf"/>
</dbReference>
<name>A0AAN7WR18_9PEZI</name>
<accession>A0AAN7WR18</accession>
<dbReference type="SMART" id="SM00225">
    <property type="entry name" value="BTB"/>
    <property type="match status" value="1"/>
</dbReference>
<feature type="domain" description="BTB" evidence="1">
    <location>
        <begin position="31"/>
        <end position="90"/>
    </location>
</feature>
<proteinExistence type="predicted"/>
<dbReference type="AlphaFoldDB" id="A0AAN7WR18"/>
<dbReference type="SUPFAM" id="SSF54695">
    <property type="entry name" value="POZ domain"/>
    <property type="match status" value="1"/>
</dbReference>
<dbReference type="PANTHER" id="PTHR47843:SF5">
    <property type="entry name" value="BTB_POZ DOMAIN PROTEIN"/>
    <property type="match status" value="1"/>
</dbReference>
<protein>
    <recommendedName>
        <fullName evidence="1">BTB domain-containing protein</fullName>
    </recommendedName>
</protein>
<dbReference type="EMBL" id="JAVRQU010000001">
    <property type="protein sequence ID" value="KAK5707671.1"/>
    <property type="molecule type" value="Genomic_DNA"/>
</dbReference>
<evidence type="ECO:0000313" key="3">
    <source>
        <dbReference type="Proteomes" id="UP001310594"/>
    </source>
</evidence>
<dbReference type="PANTHER" id="PTHR47843">
    <property type="entry name" value="BTB DOMAIN-CONTAINING PROTEIN-RELATED"/>
    <property type="match status" value="1"/>
</dbReference>
<dbReference type="Proteomes" id="UP001310594">
    <property type="component" value="Unassembled WGS sequence"/>
</dbReference>
<gene>
    <name evidence="2" type="ORF">LTR97_000209</name>
</gene>
<organism evidence="2 3">
    <name type="scientific">Elasticomyces elasticus</name>
    <dbReference type="NCBI Taxonomy" id="574655"/>
    <lineage>
        <taxon>Eukaryota</taxon>
        <taxon>Fungi</taxon>
        <taxon>Dikarya</taxon>
        <taxon>Ascomycota</taxon>
        <taxon>Pezizomycotina</taxon>
        <taxon>Dothideomycetes</taxon>
        <taxon>Dothideomycetidae</taxon>
        <taxon>Mycosphaerellales</taxon>
        <taxon>Teratosphaeriaceae</taxon>
        <taxon>Elasticomyces</taxon>
    </lineage>
</organism>
<reference evidence="2" key="1">
    <citation type="submission" date="2023-08" db="EMBL/GenBank/DDBJ databases">
        <title>Black Yeasts Isolated from many extreme environments.</title>
        <authorList>
            <person name="Coleine C."/>
            <person name="Stajich J.E."/>
            <person name="Selbmann L."/>
        </authorList>
    </citation>
    <scope>NUCLEOTIDE SEQUENCE</scope>
    <source>
        <strain evidence="2">CCFEE 5810</strain>
    </source>
</reference>